<gene>
    <name evidence="2" type="ORF">DM02DRAFT_676059</name>
</gene>
<sequence>MEELEEHYHDILKTYDDNRKARSKALGALFVTTKRAAECFDWYDDKRQSEQSAREPAIPTDDEFFSAIKNTNFSRFDEIALLTEFLALPYAPYVPVGIIDGIQYRLNPTPHTLRNDISTSYSIPKGYQLLPEVFLGVNFEMGNATAVDLSDQDGYNSDKENMPPRQPHNFDSILPITPPLTPLHNGATINGGFVFYQLGNLEFYPSNDSNPNPEDLVSRDWIDTNFVIVIKLLSDGTQNGVYIMYNDNVICDCGERHNEGRPKAGGFLSSKSDYVSDDDSDDDSDGDEVEQEVNLPIFCAAIAARFEDLAHGKELHVNPLIAQTTEFSRVMRTPDGKFIAQGN</sequence>
<reference evidence="2 3" key="1">
    <citation type="journal article" date="2018" name="Sci. Rep.">
        <title>Comparative genomics provides insights into the lifestyle and reveals functional heterogeneity of dark septate endophytic fungi.</title>
        <authorList>
            <person name="Knapp D.G."/>
            <person name="Nemeth J.B."/>
            <person name="Barry K."/>
            <person name="Hainaut M."/>
            <person name="Henrissat B."/>
            <person name="Johnson J."/>
            <person name="Kuo A."/>
            <person name="Lim J.H.P."/>
            <person name="Lipzen A."/>
            <person name="Nolan M."/>
            <person name="Ohm R.A."/>
            <person name="Tamas L."/>
            <person name="Grigoriev I.V."/>
            <person name="Spatafora J.W."/>
            <person name="Nagy L.G."/>
            <person name="Kovacs G.M."/>
        </authorList>
    </citation>
    <scope>NUCLEOTIDE SEQUENCE [LARGE SCALE GENOMIC DNA]</scope>
    <source>
        <strain evidence="2 3">DSE2036</strain>
    </source>
</reference>
<keyword evidence="3" id="KW-1185">Reference proteome</keyword>
<dbReference type="Proteomes" id="UP000244855">
    <property type="component" value="Unassembled WGS sequence"/>
</dbReference>
<name>A0A2V1D962_9PLEO</name>
<dbReference type="AlphaFoldDB" id="A0A2V1D962"/>
<evidence type="ECO:0000313" key="3">
    <source>
        <dbReference type="Proteomes" id="UP000244855"/>
    </source>
</evidence>
<dbReference type="OrthoDB" id="3800750at2759"/>
<accession>A0A2V1D962</accession>
<evidence type="ECO:0000256" key="1">
    <source>
        <dbReference type="SAM" id="MobiDB-lite"/>
    </source>
</evidence>
<proteinExistence type="predicted"/>
<feature type="region of interest" description="Disordered" evidence="1">
    <location>
        <begin position="262"/>
        <end position="289"/>
    </location>
</feature>
<evidence type="ECO:0000313" key="2">
    <source>
        <dbReference type="EMBL" id="PVH94602.1"/>
    </source>
</evidence>
<protein>
    <submittedName>
        <fullName evidence="2">Uncharacterized protein</fullName>
    </submittedName>
</protein>
<feature type="compositionally biased region" description="Acidic residues" evidence="1">
    <location>
        <begin position="275"/>
        <end position="289"/>
    </location>
</feature>
<dbReference type="EMBL" id="KZ805527">
    <property type="protein sequence ID" value="PVH94602.1"/>
    <property type="molecule type" value="Genomic_DNA"/>
</dbReference>
<organism evidence="2 3">
    <name type="scientific">Periconia macrospinosa</name>
    <dbReference type="NCBI Taxonomy" id="97972"/>
    <lineage>
        <taxon>Eukaryota</taxon>
        <taxon>Fungi</taxon>
        <taxon>Dikarya</taxon>
        <taxon>Ascomycota</taxon>
        <taxon>Pezizomycotina</taxon>
        <taxon>Dothideomycetes</taxon>
        <taxon>Pleosporomycetidae</taxon>
        <taxon>Pleosporales</taxon>
        <taxon>Massarineae</taxon>
        <taxon>Periconiaceae</taxon>
        <taxon>Periconia</taxon>
    </lineage>
</organism>